<keyword evidence="1" id="KW-0732">Signal</keyword>
<dbReference type="EMBL" id="WMJY01000031">
    <property type="protein sequence ID" value="MTH30566.1"/>
    <property type="molecule type" value="Genomic_DNA"/>
</dbReference>
<accession>A0A7K1GNZ9</accession>
<keyword evidence="3" id="KW-1185">Reference proteome</keyword>
<protein>
    <recommendedName>
        <fullName evidence="4">Curlin</fullName>
    </recommendedName>
</protein>
<evidence type="ECO:0000313" key="3">
    <source>
        <dbReference type="Proteomes" id="UP000488936"/>
    </source>
</evidence>
<comment type="caution">
    <text evidence="2">The sequence shown here is derived from an EMBL/GenBank/DDBJ whole genome shotgun (WGS) entry which is preliminary data.</text>
</comment>
<feature type="chain" id="PRO_5029677167" description="Curlin" evidence="1">
    <location>
        <begin position="20"/>
        <end position="163"/>
    </location>
</feature>
<evidence type="ECO:0000313" key="2">
    <source>
        <dbReference type="EMBL" id="MTH30566.1"/>
    </source>
</evidence>
<feature type="signal peptide" evidence="1">
    <location>
        <begin position="1"/>
        <end position="19"/>
    </location>
</feature>
<evidence type="ECO:0008006" key="4">
    <source>
        <dbReference type="Google" id="ProtNLM"/>
    </source>
</evidence>
<proteinExistence type="predicted"/>
<evidence type="ECO:0000256" key="1">
    <source>
        <dbReference type="SAM" id="SignalP"/>
    </source>
</evidence>
<sequence>MKAYFVFAFIFCLCFHAMAQNNSIELEVIQHKTEKLIHDTTKGILNQTTINRDNLVAVSQIGQDNVLQPVIGSNGYVLSYTQQGNNNLIDIVAKGEQIKHNIAQYGDQNLLESYNLSSGQQSLQVIQMGNRQEVLIFGENSMSKDMKISIQGNDKQLLIRNFN</sequence>
<gene>
    <name evidence="2" type="ORF">GJV77_11725</name>
</gene>
<dbReference type="Proteomes" id="UP000488936">
    <property type="component" value="Unassembled WGS sequence"/>
</dbReference>
<name>A0A7K1GNZ9_9FLAO</name>
<dbReference type="RefSeq" id="WP_155036548.1">
    <property type="nucleotide sequence ID" value="NZ_JBHTIG010000009.1"/>
</dbReference>
<dbReference type="AlphaFoldDB" id="A0A7K1GNZ9"/>
<organism evidence="2 3">
    <name type="scientific">Myroides pelagicus</name>
    <dbReference type="NCBI Taxonomy" id="270914"/>
    <lineage>
        <taxon>Bacteria</taxon>
        <taxon>Pseudomonadati</taxon>
        <taxon>Bacteroidota</taxon>
        <taxon>Flavobacteriia</taxon>
        <taxon>Flavobacteriales</taxon>
        <taxon>Flavobacteriaceae</taxon>
        <taxon>Myroides</taxon>
    </lineage>
</organism>
<reference evidence="2 3" key="1">
    <citation type="journal article" date="2006" name="Int. J. Syst. Evol. Microbiol.">
        <title>Myroides pelagicus sp. nov., isolated from seawater in Thailand.</title>
        <authorList>
            <person name="Yoon J."/>
            <person name="Maneerat S."/>
            <person name="Kawai F."/>
            <person name="Yokota A."/>
        </authorList>
    </citation>
    <scope>NUCLEOTIDE SEQUENCE [LARGE SCALE GENOMIC DNA]</scope>
    <source>
        <strain evidence="2 3">SM1T</strain>
    </source>
</reference>
<dbReference type="OrthoDB" id="1374697at2"/>